<dbReference type="EMBL" id="JAZHXJ010000001">
    <property type="protein sequence ID" value="KAL1884347.1"/>
    <property type="molecule type" value="Genomic_DNA"/>
</dbReference>
<feature type="region of interest" description="Disordered" evidence="1">
    <location>
        <begin position="370"/>
        <end position="390"/>
    </location>
</feature>
<sequence>MQCGPHQTEPSSLWDQKSNVSVSGYGGADDIMEEQMGSRTSPSFRCSSVYHQLPDLSSPATPASSTVSTISELSRSPSQPISTTPPTATPVVVVNGIPHSLAEVRVMAELLIQARQNKEFPSSRHPNPDAVSIVEDWNRLRSLREARGDPALAPPEPYLQLRVEVTRQIRERDDILDESSCERRARDVVWGSALAVAREEGQLLKLVQDAVRNADSSTSMIMTATARSQDPNFEPASPSIRSQDLSEEIFSIVEDAMLDSSAVLRLNLNRMGDQIEALQAHVGSLGDLCSRRSERPRPSKSGMVESTASPEALQKFIRQAVQEFLVEDRLSITRADPGSIPWAQYSAVQRQTSFKAPSTVREARQNCERKTDSLVTRQDTGFPSFRPSRLRAQRPSRIAGYMGRLFTK</sequence>
<accession>A0ABR3Y915</accession>
<evidence type="ECO:0000313" key="3">
    <source>
        <dbReference type="Proteomes" id="UP001586593"/>
    </source>
</evidence>
<comment type="caution">
    <text evidence="2">The sequence shown here is derived from an EMBL/GenBank/DDBJ whole genome shotgun (WGS) entry which is preliminary data.</text>
</comment>
<proteinExistence type="predicted"/>
<gene>
    <name evidence="2" type="ORF">VTK73DRAFT_41</name>
</gene>
<feature type="region of interest" description="Disordered" evidence="1">
    <location>
        <begin position="289"/>
        <end position="309"/>
    </location>
</feature>
<feature type="region of interest" description="Disordered" evidence="1">
    <location>
        <begin position="55"/>
        <end position="85"/>
    </location>
</feature>
<evidence type="ECO:0000256" key="1">
    <source>
        <dbReference type="SAM" id="MobiDB-lite"/>
    </source>
</evidence>
<protein>
    <submittedName>
        <fullName evidence="2">Uncharacterized protein</fullName>
    </submittedName>
</protein>
<evidence type="ECO:0000313" key="2">
    <source>
        <dbReference type="EMBL" id="KAL1884347.1"/>
    </source>
</evidence>
<name>A0ABR3Y915_9PEZI</name>
<reference evidence="2 3" key="1">
    <citation type="journal article" date="2024" name="Commun. Biol.">
        <title>Comparative genomic analysis of thermophilic fungi reveals convergent evolutionary adaptations and gene losses.</title>
        <authorList>
            <person name="Steindorff A.S."/>
            <person name="Aguilar-Pontes M.V."/>
            <person name="Robinson A.J."/>
            <person name="Andreopoulos B."/>
            <person name="LaButti K."/>
            <person name="Kuo A."/>
            <person name="Mondo S."/>
            <person name="Riley R."/>
            <person name="Otillar R."/>
            <person name="Haridas S."/>
            <person name="Lipzen A."/>
            <person name="Grimwood J."/>
            <person name="Schmutz J."/>
            <person name="Clum A."/>
            <person name="Reid I.D."/>
            <person name="Moisan M.C."/>
            <person name="Butler G."/>
            <person name="Nguyen T.T.M."/>
            <person name="Dewar K."/>
            <person name="Conant G."/>
            <person name="Drula E."/>
            <person name="Henrissat B."/>
            <person name="Hansel C."/>
            <person name="Singer S."/>
            <person name="Hutchinson M.I."/>
            <person name="de Vries R.P."/>
            <person name="Natvig D.O."/>
            <person name="Powell A.J."/>
            <person name="Tsang A."/>
            <person name="Grigoriev I.V."/>
        </authorList>
    </citation>
    <scope>NUCLEOTIDE SEQUENCE [LARGE SCALE GENOMIC DNA]</scope>
    <source>
        <strain evidence="2 3">ATCC 24622</strain>
    </source>
</reference>
<dbReference type="Proteomes" id="UP001586593">
    <property type="component" value="Unassembled WGS sequence"/>
</dbReference>
<feature type="region of interest" description="Disordered" evidence="1">
    <location>
        <begin position="1"/>
        <end position="43"/>
    </location>
</feature>
<keyword evidence="3" id="KW-1185">Reference proteome</keyword>
<organism evidence="2 3">
    <name type="scientific">Phialemonium thermophilum</name>
    <dbReference type="NCBI Taxonomy" id="223376"/>
    <lineage>
        <taxon>Eukaryota</taxon>
        <taxon>Fungi</taxon>
        <taxon>Dikarya</taxon>
        <taxon>Ascomycota</taxon>
        <taxon>Pezizomycotina</taxon>
        <taxon>Sordariomycetes</taxon>
        <taxon>Sordariomycetidae</taxon>
        <taxon>Cephalothecales</taxon>
        <taxon>Cephalothecaceae</taxon>
        <taxon>Phialemonium</taxon>
    </lineage>
</organism>
<feature type="compositionally biased region" description="Low complexity" evidence="1">
    <location>
        <begin position="57"/>
        <end position="85"/>
    </location>
</feature>
<feature type="compositionally biased region" description="Polar residues" evidence="1">
    <location>
        <begin position="8"/>
        <end position="22"/>
    </location>
</feature>